<evidence type="ECO:0000259" key="1">
    <source>
        <dbReference type="PROSITE" id="PS50011"/>
    </source>
</evidence>
<dbReference type="SUPFAM" id="SSF56112">
    <property type="entry name" value="Protein kinase-like (PK-like)"/>
    <property type="match status" value="1"/>
</dbReference>
<keyword evidence="2" id="KW-0418">Kinase</keyword>
<proteinExistence type="predicted"/>
<dbReference type="InterPro" id="IPR011009">
    <property type="entry name" value="Kinase-like_dom_sf"/>
</dbReference>
<accession>A0ABD1WDP8</accession>
<dbReference type="Proteomes" id="UP001604277">
    <property type="component" value="Unassembled WGS sequence"/>
</dbReference>
<gene>
    <name evidence="2" type="ORF">Fot_09324</name>
</gene>
<evidence type="ECO:0000313" key="2">
    <source>
        <dbReference type="EMBL" id="KAL2547794.1"/>
    </source>
</evidence>
<dbReference type="InterPro" id="IPR001245">
    <property type="entry name" value="Ser-Thr/Tyr_kinase_cat_dom"/>
</dbReference>
<dbReference type="InterPro" id="IPR000719">
    <property type="entry name" value="Prot_kinase_dom"/>
</dbReference>
<dbReference type="PROSITE" id="PS50011">
    <property type="entry name" value="PROTEIN_KINASE_DOM"/>
    <property type="match status" value="1"/>
</dbReference>
<protein>
    <submittedName>
        <fullName evidence="2">Serine/threonine protein kinase</fullName>
    </submittedName>
</protein>
<sequence>MSPVVPPVIRTAGYRALEVADFRKVSQASDIYSFGVLLLELLTGKSPVSDEVIHLVRWVHSVVHEKWTGEVFDIELLRYPNIEEEMVTMLQIGMSCVERIPKKRPKMADVVKMLEDIRSINAVNKGAENFKLNERKWVDTKIDTYSPLFRVLEYVGTLLQRQWGEGEGGVTTIRGILNFGIRTSKMEDIHLLGQQNQHVKD</sequence>
<dbReference type="GO" id="GO:0004674">
    <property type="term" value="F:protein serine/threonine kinase activity"/>
    <property type="evidence" value="ECO:0007669"/>
    <property type="project" value="UniProtKB-KW"/>
</dbReference>
<dbReference type="Pfam" id="PF07714">
    <property type="entry name" value="PK_Tyr_Ser-Thr"/>
    <property type="match status" value="1"/>
</dbReference>
<name>A0ABD1WDP8_9LAMI</name>
<keyword evidence="2" id="KW-0723">Serine/threonine-protein kinase</keyword>
<keyword evidence="2" id="KW-0808">Transferase</keyword>
<comment type="caution">
    <text evidence="2">The sequence shown here is derived from an EMBL/GenBank/DDBJ whole genome shotgun (WGS) entry which is preliminary data.</text>
</comment>
<dbReference type="PANTHER" id="PTHR48010">
    <property type="entry name" value="OS05G0588300 PROTEIN"/>
    <property type="match status" value="1"/>
</dbReference>
<dbReference type="InterPro" id="IPR050994">
    <property type="entry name" value="At_inactive_RLKs"/>
</dbReference>
<evidence type="ECO:0000313" key="3">
    <source>
        <dbReference type="Proteomes" id="UP001604277"/>
    </source>
</evidence>
<dbReference type="PANTHER" id="PTHR48010:SF1">
    <property type="entry name" value="PROTEIN KINASE DOMAIN-CONTAINING PROTEIN"/>
    <property type="match status" value="1"/>
</dbReference>
<feature type="domain" description="Protein kinase" evidence="1">
    <location>
        <begin position="1"/>
        <end position="117"/>
    </location>
</feature>
<reference evidence="3" key="1">
    <citation type="submission" date="2024-07" db="EMBL/GenBank/DDBJ databases">
        <title>Two chromosome-level genome assemblies of Korean endemic species Abeliophyllum distichum and Forsythia ovata (Oleaceae).</title>
        <authorList>
            <person name="Jang H."/>
        </authorList>
    </citation>
    <scope>NUCLEOTIDE SEQUENCE [LARGE SCALE GENOMIC DNA]</scope>
</reference>
<dbReference type="Gene3D" id="1.10.510.10">
    <property type="entry name" value="Transferase(Phosphotransferase) domain 1"/>
    <property type="match status" value="1"/>
</dbReference>
<keyword evidence="3" id="KW-1185">Reference proteome</keyword>
<organism evidence="2 3">
    <name type="scientific">Forsythia ovata</name>
    <dbReference type="NCBI Taxonomy" id="205694"/>
    <lineage>
        <taxon>Eukaryota</taxon>
        <taxon>Viridiplantae</taxon>
        <taxon>Streptophyta</taxon>
        <taxon>Embryophyta</taxon>
        <taxon>Tracheophyta</taxon>
        <taxon>Spermatophyta</taxon>
        <taxon>Magnoliopsida</taxon>
        <taxon>eudicotyledons</taxon>
        <taxon>Gunneridae</taxon>
        <taxon>Pentapetalae</taxon>
        <taxon>asterids</taxon>
        <taxon>lamiids</taxon>
        <taxon>Lamiales</taxon>
        <taxon>Oleaceae</taxon>
        <taxon>Forsythieae</taxon>
        <taxon>Forsythia</taxon>
    </lineage>
</organism>
<dbReference type="EMBL" id="JBFOLJ010000003">
    <property type="protein sequence ID" value="KAL2547794.1"/>
    <property type="molecule type" value="Genomic_DNA"/>
</dbReference>
<dbReference type="AlphaFoldDB" id="A0ABD1WDP8"/>